<dbReference type="Gene3D" id="1.10.3970.10">
    <property type="entry name" value="BSD domain"/>
    <property type="match status" value="1"/>
</dbReference>
<feature type="region of interest" description="Disordered" evidence="1">
    <location>
        <begin position="1"/>
        <end position="25"/>
    </location>
</feature>
<feature type="domain" description="BSD" evidence="2">
    <location>
        <begin position="60"/>
        <end position="112"/>
    </location>
</feature>
<feature type="compositionally biased region" description="Basic and acidic residues" evidence="1">
    <location>
        <begin position="231"/>
        <end position="247"/>
    </location>
</feature>
<dbReference type="EMBL" id="CAJPWZ010001171">
    <property type="protein sequence ID" value="CAG2209413.1"/>
    <property type="molecule type" value="Genomic_DNA"/>
</dbReference>
<reference evidence="3" key="1">
    <citation type="submission" date="2021-03" db="EMBL/GenBank/DDBJ databases">
        <authorList>
            <person name="Bekaert M."/>
        </authorList>
    </citation>
    <scope>NUCLEOTIDE SEQUENCE</scope>
</reference>
<dbReference type="InterPro" id="IPR035925">
    <property type="entry name" value="BSD_dom_sf"/>
</dbReference>
<organism evidence="3 4">
    <name type="scientific">Mytilus edulis</name>
    <name type="common">Blue mussel</name>
    <dbReference type="NCBI Taxonomy" id="6550"/>
    <lineage>
        <taxon>Eukaryota</taxon>
        <taxon>Metazoa</taxon>
        <taxon>Spiralia</taxon>
        <taxon>Lophotrochozoa</taxon>
        <taxon>Mollusca</taxon>
        <taxon>Bivalvia</taxon>
        <taxon>Autobranchia</taxon>
        <taxon>Pteriomorphia</taxon>
        <taxon>Mytilida</taxon>
        <taxon>Mytiloidea</taxon>
        <taxon>Mytilidae</taxon>
        <taxon>Mytilinae</taxon>
        <taxon>Mytilus</taxon>
    </lineage>
</organism>
<dbReference type="GO" id="GO:0005634">
    <property type="term" value="C:nucleus"/>
    <property type="evidence" value="ECO:0007669"/>
    <property type="project" value="TreeGrafter"/>
</dbReference>
<name>A0A8S3RT23_MYTED</name>
<dbReference type="AlphaFoldDB" id="A0A8S3RT23"/>
<dbReference type="PANTHER" id="PTHR16019">
    <property type="entry name" value="SYNAPSE-ASSOCIATED PROTEIN"/>
    <property type="match status" value="1"/>
</dbReference>
<evidence type="ECO:0000256" key="1">
    <source>
        <dbReference type="SAM" id="MobiDB-lite"/>
    </source>
</evidence>
<dbReference type="GO" id="GO:0048172">
    <property type="term" value="P:regulation of short-term neuronal synaptic plasticity"/>
    <property type="evidence" value="ECO:0007669"/>
    <property type="project" value="TreeGrafter"/>
</dbReference>
<dbReference type="Pfam" id="PF03909">
    <property type="entry name" value="BSD"/>
    <property type="match status" value="1"/>
</dbReference>
<accession>A0A8S3RT23</accession>
<dbReference type="InterPro" id="IPR005607">
    <property type="entry name" value="BSD_dom"/>
</dbReference>
<sequence>MGDFAKEQEKFATEKKEQGKRSKTAVPPWVGYNEEETMKKQILALSTDKRNFVRNPPAGVQFQFDFDASFPVAMATSQEDPNLRKMRFELVPKQVKEDVFWRNYFYRVSLIKQPNQLTTLAQEGSSLGSRSDDNQEKELETDRTIMWSRLPGIPSKMKWPVLVYHDSLHKNMIDVFCKADDAVFTVKMVNLEPFLRSLRSSWEQIGMKYLSKKKNMLASFIDDLKWAKDQTQKPTLPDDSHKVKEPINEPSDEGEQAAENNYKQKTVELSLDSYDSHKVNEPSDEGEQAAENNYKQKTVELSLDSYDSHKVKSNPVMKESRLQRTIINRKLPQILMINKVNEPSDEGEQAAENNYKQKTVELSLDSYDSHKVNEPSDEVEQAAENNYKQKTVELSLILVIVTKLQRTIINRKTVELSLILMIVTKPSDEVEQAAENNYKQKTVELSLILYDSHKANEPSDDVEQAAENNYKQKNCRAIA</sequence>
<dbReference type="SMART" id="SM00751">
    <property type="entry name" value="BSD"/>
    <property type="match status" value="1"/>
</dbReference>
<feature type="compositionally biased region" description="Basic and acidic residues" evidence="1">
    <location>
        <begin position="1"/>
        <end position="20"/>
    </location>
</feature>
<dbReference type="GO" id="GO:0045202">
    <property type="term" value="C:synapse"/>
    <property type="evidence" value="ECO:0007669"/>
    <property type="project" value="TreeGrafter"/>
</dbReference>
<feature type="region of interest" description="Disordered" evidence="1">
    <location>
        <begin position="231"/>
        <end position="258"/>
    </location>
</feature>
<comment type="caution">
    <text evidence="3">The sequence shown here is derived from an EMBL/GenBank/DDBJ whole genome shotgun (WGS) entry which is preliminary data.</text>
</comment>
<evidence type="ECO:0000313" key="3">
    <source>
        <dbReference type="EMBL" id="CAG2209413.1"/>
    </source>
</evidence>
<keyword evidence="4" id="KW-1185">Reference proteome</keyword>
<dbReference type="GO" id="GO:0038203">
    <property type="term" value="P:TORC2 signaling"/>
    <property type="evidence" value="ECO:0007669"/>
    <property type="project" value="TreeGrafter"/>
</dbReference>
<protein>
    <submittedName>
        <fullName evidence="3">Synapse-associated protein 1,Synapse-associated protein of 47 kDa</fullName>
    </submittedName>
</protein>
<evidence type="ECO:0000313" key="4">
    <source>
        <dbReference type="Proteomes" id="UP000683360"/>
    </source>
</evidence>
<dbReference type="Proteomes" id="UP000683360">
    <property type="component" value="Unassembled WGS sequence"/>
</dbReference>
<dbReference type="InterPro" id="IPR051494">
    <property type="entry name" value="BSD_domain-containing"/>
</dbReference>
<dbReference type="GO" id="GO:0005794">
    <property type="term" value="C:Golgi apparatus"/>
    <property type="evidence" value="ECO:0007669"/>
    <property type="project" value="TreeGrafter"/>
</dbReference>
<gene>
    <name evidence="3" type="ORF">MEDL_23546</name>
</gene>
<evidence type="ECO:0000259" key="2">
    <source>
        <dbReference type="PROSITE" id="PS50858"/>
    </source>
</evidence>
<dbReference type="PROSITE" id="PS50858">
    <property type="entry name" value="BSD"/>
    <property type="match status" value="1"/>
</dbReference>
<dbReference type="PANTHER" id="PTHR16019:SF6">
    <property type="entry name" value="SYNAPSE-ASSOCIATED PROTEIN 1"/>
    <property type="match status" value="1"/>
</dbReference>
<proteinExistence type="predicted"/>
<dbReference type="OrthoDB" id="47923at2759"/>
<dbReference type="SUPFAM" id="SSF140383">
    <property type="entry name" value="BSD domain-like"/>
    <property type="match status" value="1"/>
</dbReference>